<dbReference type="RefSeq" id="WP_132319019.1">
    <property type="nucleotide sequence ID" value="NZ_FWZT01000008.1"/>
</dbReference>
<sequence length="524" mass="61339">MDDFGQLVKVDARALETLQIEASFSYKLQITGKDGRVISPQSYKVESFFVLPSQLRSSAKNYSIEDFYRDLKSYFSFRFPKLSFKEIIGEGRGEESCPLVRIEKFLMGYQRVGLNHDERDYLFQESKLWACAVYYFTDRKASKLYKHLMKKESEPAADILLQTLARLTKATQRWFDVRHRILVYAPETKLEVKQIDEYLVIVLRDFLLKSLDRLQRDIPDPFLLKKISSHLRLLRWYSSKMGLYWVDDSSSDDEKLEYSYHRGLLKRVIWSALYIETRTQPLFKLRRQMGAMFAAAVAGLWAVLAELMIRSSDSNFRSISTSGFIFATALVLAYVLKDRIKELGKNRFKRGFLRRLPDEQNDMIFDQGSALQKKVKVGTYSEYVDKLNSSQLPDDIKRQLAHHMDVAEGPRPVIRYTKQIEVRKKQLLRLNLKARALYDFFRLNLSALMFFAEEGNEQCRIPTHDLKLTWTRLPKIYKADLILRISGKTKASMTPCYRHYLFTLSRHGIHQVEELGAHDEDVLD</sequence>
<evidence type="ECO:0000313" key="3">
    <source>
        <dbReference type="Proteomes" id="UP000192907"/>
    </source>
</evidence>
<keyword evidence="1" id="KW-0812">Transmembrane</keyword>
<dbReference type="Proteomes" id="UP000192907">
    <property type="component" value="Unassembled WGS sequence"/>
</dbReference>
<dbReference type="AlphaFoldDB" id="A0A1Y6BS86"/>
<gene>
    <name evidence="2" type="ORF">SAMN06296036_10858</name>
</gene>
<evidence type="ECO:0000256" key="1">
    <source>
        <dbReference type="SAM" id="Phobius"/>
    </source>
</evidence>
<proteinExistence type="predicted"/>
<dbReference type="EMBL" id="FWZT01000008">
    <property type="protein sequence ID" value="SMF25306.1"/>
    <property type="molecule type" value="Genomic_DNA"/>
</dbReference>
<protein>
    <submittedName>
        <fullName evidence="2">Uncharacterized protein</fullName>
    </submittedName>
</protein>
<evidence type="ECO:0000313" key="2">
    <source>
        <dbReference type="EMBL" id="SMF25306.1"/>
    </source>
</evidence>
<accession>A0A1Y6BS86</accession>
<dbReference type="OrthoDB" id="366465at2"/>
<keyword evidence="1" id="KW-0472">Membrane</keyword>
<feature type="transmembrane region" description="Helical" evidence="1">
    <location>
        <begin position="290"/>
        <end position="309"/>
    </location>
</feature>
<keyword evidence="3" id="KW-1185">Reference proteome</keyword>
<keyword evidence="1" id="KW-1133">Transmembrane helix</keyword>
<feature type="transmembrane region" description="Helical" evidence="1">
    <location>
        <begin position="315"/>
        <end position="336"/>
    </location>
</feature>
<organism evidence="2 3">
    <name type="scientific">Pseudobacteriovorax antillogorgiicola</name>
    <dbReference type="NCBI Taxonomy" id="1513793"/>
    <lineage>
        <taxon>Bacteria</taxon>
        <taxon>Pseudomonadati</taxon>
        <taxon>Bdellovibrionota</taxon>
        <taxon>Oligoflexia</taxon>
        <taxon>Oligoflexales</taxon>
        <taxon>Pseudobacteriovoracaceae</taxon>
        <taxon>Pseudobacteriovorax</taxon>
    </lineage>
</organism>
<reference evidence="3" key="1">
    <citation type="submission" date="2017-04" db="EMBL/GenBank/DDBJ databases">
        <authorList>
            <person name="Varghese N."/>
            <person name="Submissions S."/>
        </authorList>
    </citation>
    <scope>NUCLEOTIDE SEQUENCE [LARGE SCALE GENOMIC DNA]</scope>
    <source>
        <strain evidence="3">RKEM611</strain>
    </source>
</reference>
<name>A0A1Y6BS86_9BACT</name>